<evidence type="ECO:0000259" key="7">
    <source>
        <dbReference type="Pfam" id="PF02769"/>
    </source>
</evidence>
<dbReference type="InterPro" id="IPR004733">
    <property type="entry name" value="PurM_cligase"/>
</dbReference>
<feature type="domain" description="PurM-like C-terminal" evidence="7">
    <location>
        <begin position="181"/>
        <end position="377"/>
    </location>
</feature>
<dbReference type="Pfam" id="PF02769">
    <property type="entry name" value="AIRS_C"/>
    <property type="match status" value="1"/>
</dbReference>
<reference evidence="8 9" key="2">
    <citation type="journal article" date="2024" name="Int. J. Syst. Evol. Microbiol.">
        <title>Promethearchaeum syntrophicum gen. nov., sp. nov., an anaerobic, obligately syntrophic archaeon, the first isolate of the lineage 'Asgard' archaea, and proposal of the new archaeal phylum Promethearchaeota phyl. nov. and kingdom Promethearchaeati regn. nov.</title>
        <authorList>
            <person name="Imachi H."/>
            <person name="Nobu M.K."/>
            <person name="Kato S."/>
            <person name="Takaki Y."/>
            <person name="Miyazaki M."/>
            <person name="Miyata M."/>
            <person name="Ogawara M."/>
            <person name="Saito Y."/>
            <person name="Sakai S."/>
            <person name="Tahara Y.O."/>
            <person name="Takano Y."/>
            <person name="Tasumi E."/>
            <person name="Uematsu K."/>
            <person name="Yoshimura T."/>
            <person name="Itoh T."/>
            <person name="Ohkuma M."/>
            <person name="Takai K."/>
        </authorList>
    </citation>
    <scope>NUCLEOTIDE SEQUENCE [LARGE SCALE GENOMIC DNA]</scope>
    <source>
        <strain evidence="8 9">MK-D1</strain>
    </source>
</reference>
<dbReference type="PANTHER" id="PTHR10520">
    <property type="entry name" value="TRIFUNCTIONAL PURINE BIOSYNTHETIC PROTEIN ADENOSINE-3-RELATED"/>
    <property type="match status" value="1"/>
</dbReference>
<dbReference type="Gene3D" id="3.30.1330.10">
    <property type="entry name" value="PurM-like, N-terminal domain"/>
    <property type="match status" value="1"/>
</dbReference>
<feature type="domain" description="PurM-like N-terminal" evidence="6">
    <location>
        <begin position="47"/>
        <end position="163"/>
    </location>
</feature>
<sequence>MSQKKIPSYENLGVSSQKEDVHSALKNIDKGLFPSAFCKIIEDIALDNEFCSILHADGAGTKSTLAYMMYQETKDLSYFKGIVQDSVIMNLDDIICVGKPTSILLSNTIGRNKKIISGEIIAKIIQSYEEYVKKLRDHGIPIYTGGGETADVGDLVRTLIVDSTLITRMKRKDVINPKTIREGDVIVGLSSFGKTSYENIEYNSGIGSNGLTLARHGLLNHKYYEKYPECFAPEIDKEFVFFGKHDLNDKVPDTPLSVGEALLSPTRTFAPILMEIFKEDYRKIHAIFHNTGGGQTKCLKFGHEIHYIKDNLFPIPPLFSMIQESSKTPWDEMYRVFNMGNLLEIICTKEYAKNIIIPMARKFSVDARIIGRLEKSNVQNENQLTITSTVGKFKY</sequence>
<dbReference type="Gene3D" id="3.90.650.10">
    <property type="entry name" value="PurM-like C-terminal domain"/>
    <property type="match status" value="1"/>
</dbReference>
<dbReference type="SUPFAM" id="SSF55326">
    <property type="entry name" value="PurM N-terminal domain-like"/>
    <property type="match status" value="1"/>
</dbReference>
<dbReference type="GO" id="GO:0005829">
    <property type="term" value="C:cytosol"/>
    <property type="evidence" value="ECO:0007669"/>
    <property type="project" value="TreeGrafter"/>
</dbReference>
<dbReference type="GeneID" id="41329538"/>
<dbReference type="EC" id="6.3.3.1" evidence="2"/>
<dbReference type="GO" id="GO:0004637">
    <property type="term" value="F:phosphoribosylamine-glycine ligase activity"/>
    <property type="evidence" value="ECO:0007669"/>
    <property type="project" value="TreeGrafter"/>
</dbReference>
<dbReference type="GO" id="GO:0046084">
    <property type="term" value="P:adenine biosynthetic process"/>
    <property type="evidence" value="ECO:0007669"/>
    <property type="project" value="TreeGrafter"/>
</dbReference>
<dbReference type="PANTHER" id="PTHR10520:SF12">
    <property type="entry name" value="TRIFUNCTIONAL PURINE BIOSYNTHETIC PROTEIN ADENOSINE-3"/>
    <property type="match status" value="1"/>
</dbReference>
<evidence type="ECO:0000313" key="9">
    <source>
        <dbReference type="Proteomes" id="UP000321408"/>
    </source>
</evidence>
<dbReference type="Pfam" id="PF00586">
    <property type="entry name" value="AIRS"/>
    <property type="match status" value="1"/>
</dbReference>
<keyword evidence="5" id="KW-0067">ATP-binding</keyword>
<evidence type="ECO:0000256" key="3">
    <source>
        <dbReference type="ARBA" id="ARBA00022598"/>
    </source>
</evidence>
<dbReference type="AlphaFoldDB" id="A0A5B9DA47"/>
<evidence type="ECO:0000256" key="5">
    <source>
        <dbReference type="ARBA" id="ARBA00022840"/>
    </source>
</evidence>
<gene>
    <name evidence="8" type="ORF">DSAG12_01544</name>
</gene>
<organism evidence="8 9">
    <name type="scientific">Promethearchaeum syntrophicum</name>
    <dbReference type="NCBI Taxonomy" id="2594042"/>
    <lineage>
        <taxon>Archaea</taxon>
        <taxon>Promethearchaeati</taxon>
        <taxon>Promethearchaeota</taxon>
        <taxon>Promethearchaeia</taxon>
        <taxon>Promethearchaeales</taxon>
        <taxon>Promethearchaeaceae</taxon>
        <taxon>Promethearchaeum</taxon>
    </lineage>
</organism>
<dbReference type="InterPro" id="IPR036676">
    <property type="entry name" value="PurM-like_C_sf"/>
</dbReference>
<evidence type="ECO:0000256" key="4">
    <source>
        <dbReference type="ARBA" id="ARBA00022741"/>
    </source>
</evidence>
<dbReference type="EMBL" id="CP042905">
    <property type="protein sequence ID" value="QEE15717.1"/>
    <property type="molecule type" value="Genomic_DNA"/>
</dbReference>
<evidence type="ECO:0000259" key="6">
    <source>
        <dbReference type="Pfam" id="PF00586"/>
    </source>
</evidence>
<comment type="pathway">
    <text evidence="1">Purine metabolism; IMP biosynthesis via de novo pathway; 5-amino-1-(5-phospho-D-ribosyl)imidazole from N(2)-formyl-N(1)-(5-phospho-D-ribosyl)glycinamide: step 2/2.</text>
</comment>
<reference evidence="8 9" key="1">
    <citation type="journal article" date="2020" name="Nature">
        <title>Isolation of an archaeon at the prokaryote-eukaryote interface.</title>
        <authorList>
            <person name="Imachi H."/>
            <person name="Nobu M.K."/>
            <person name="Nakahara N."/>
            <person name="Morono Y."/>
            <person name="Ogawara M."/>
            <person name="Takaki Y."/>
            <person name="Takano Y."/>
            <person name="Uematsu K."/>
            <person name="Ikuta T."/>
            <person name="Ito M."/>
            <person name="Matsui Y."/>
            <person name="Miyazaki M."/>
            <person name="Murata K."/>
            <person name="Saito Y."/>
            <person name="Sakai S."/>
            <person name="Song C."/>
            <person name="Tasumi E."/>
            <person name="Yamanaka Y."/>
            <person name="Yamaguchi T."/>
            <person name="Kamagata Y."/>
            <person name="Tamaki H."/>
            <person name="Takai K."/>
        </authorList>
    </citation>
    <scope>NUCLEOTIDE SEQUENCE [LARGE SCALE GENOMIC DNA]</scope>
    <source>
        <strain evidence="8 9">MK-D1</strain>
    </source>
</reference>
<keyword evidence="4" id="KW-0547">Nucleotide-binding</keyword>
<dbReference type="GO" id="GO:0004641">
    <property type="term" value="F:phosphoribosylformylglycinamidine cyclo-ligase activity"/>
    <property type="evidence" value="ECO:0007669"/>
    <property type="project" value="UniProtKB-EC"/>
</dbReference>
<dbReference type="InterPro" id="IPR036921">
    <property type="entry name" value="PurM-like_N_sf"/>
</dbReference>
<keyword evidence="3" id="KW-0436">Ligase</keyword>
<dbReference type="UniPathway" id="UPA00074">
    <property type="reaction ID" value="UER00129"/>
</dbReference>
<evidence type="ECO:0000313" key="8">
    <source>
        <dbReference type="EMBL" id="QEE15717.1"/>
    </source>
</evidence>
<dbReference type="RefSeq" id="WP_147662619.1">
    <property type="nucleotide sequence ID" value="NZ_CP042905.2"/>
</dbReference>
<dbReference type="InterPro" id="IPR010918">
    <property type="entry name" value="PurM-like_C_dom"/>
</dbReference>
<dbReference type="Proteomes" id="UP000321408">
    <property type="component" value="Chromosome"/>
</dbReference>
<dbReference type="OrthoDB" id="6605at2157"/>
<proteinExistence type="predicted"/>
<dbReference type="InterPro" id="IPR016188">
    <property type="entry name" value="PurM-like_N"/>
</dbReference>
<evidence type="ECO:0000256" key="2">
    <source>
        <dbReference type="ARBA" id="ARBA00013047"/>
    </source>
</evidence>
<accession>A0A5B9DA47</accession>
<protein>
    <recommendedName>
        <fullName evidence="2">phosphoribosylformylglycinamidine cyclo-ligase</fullName>
        <ecNumber evidence="2">6.3.3.1</ecNumber>
    </recommendedName>
</protein>
<name>A0A5B9DA47_9ARCH</name>
<dbReference type="KEGG" id="psyt:DSAG12_01544"/>
<dbReference type="GO" id="GO:0005524">
    <property type="term" value="F:ATP binding"/>
    <property type="evidence" value="ECO:0007669"/>
    <property type="project" value="UniProtKB-KW"/>
</dbReference>
<dbReference type="SUPFAM" id="SSF56042">
    <property type="entry name" value="PurM C-terminal domain-like"/>
    <property type="match status" value="1"/>
</dbReference>
<keyword evidence="9" id="KW-1185">Reference proteome</keyword>
<dbReference type="GO" id="GO:0006189">
    <property type="term" value="P:'de novo' IMP biosynthetic process"/>
    <property type="evidence" value="ECO:0007669"/>
    <property type="project" value="UniProtKB-UniPathway"/>
</dbReference>
<evidence type="ECO:0000256" key="1">
    <source>
        <dbReference type="ARBA" id="ARBA00004686"/>
    </source>
</evidence>